<name>A0A8H7TCD6_9HELO</name>
<feature type="domain" description="Clr5" evidence="2">
    <location>
        <begin position="18"/>
        <end position="70"/>
    </location>
</feature>
<sequence length="899" mass="101976">MEGFEDPSVEQVTSVPYAERWELLKTVIVRLFIEERKKLKDVVTIMELRCKFFASVNQYTRQFAIWKVKKSIPTKQKIKISKTIETRAKQGKSSTVLHNGMDENHKIRRYIKERARNAVSMQTGITSGPFDLDNLSGHALQCGNRVFMNWSIPGSVLRLLRTKSMDVTSPSASIQSPMNGIQVTTPFSDKVPSPQNQPSPQSVAPPRETSIMTATVPESLKISRAVLLIQRNHNDLLNGMNLQEQCITTEWMHQLWQFSYTTARAWNRGPQRWNATNLKFDDFPRMLESLPDTPSIIVDEADKGSAQRSSKYVEKSRLPKPDSLCRWSIHCVELHYERIRSPEPAEVLNNPDNEATWRPWDKPKGIHDFVESIQENLTSNEFSTIKTQELPISASHVVRAIQRSPEQLLEEAFGFSIMARNIELVSDMLDAIECKNDFTLHELYPLHLATSYLSGAGTCCNLFDEIVQRMATGETSIRKLYTNHLNHTVLDNLMIAILKGHTSCTPIMVDEAFKKEYRFVGEEVDICGRWDADSDCIRQLQACGNPTIPQNWKHMFCHTSVQTITHCIGSLFSPHWGPDINTPSGLFSKRCLNEDCGLKLQLKPLHALVVTAVYLAQLGSRGETLFGMVACLLCLLGKGANPLLRAHISPTALLTDDDSQGCTHSELDPLELAQSVPEALIFNWSDERVIGWRLFCTVLRLSQDQWNGKPLSPPTQKSVQYHPPHDFCTFIEYEGVDDPETLFSYINYEMNGTNENADLDGQAEEEEGDDDIEGVPAFCEQHYETEYQRNYFGKNKALAALWASVQTELLTYRRLAEGDTWISPNFDMASVRNSLETGKKLSIPLVANSMMKSFCRCGVFDDAWDPVCVRSDEACSRYFSNLEDYSRTTFLSTPQRDAY</sequence>
<dbReference type="PANTHER" id="PTHR38788">
    <property type="entry name" value="CLR5 DOMAIN-CONTAINING PROTEIN"/>
    <property type="match status" value="1"/>
</dbReference>
<feature type="compositionally biased region" description="Low complexity" evidence="1">
    <location>
        <begin position="192"/>
        <end position="206"/>
    </location>
</feature>
<accession>A0A8H7TCD6</accession>
<gene>
    <name evidence="3" type="ORF">IFR04_007871</name>
</gene>
<proteinExistence type="predicted"/>
<protein>
    <recommendedName>
        <fullName evidence="2">Clr5 domain-containing protein</fullName>
    </recommendedName>
</protein>
<feature type="compositionally biased region" description="Polar residues" evidence="1">
    <location>
        <begin position="169"/>
        <end position="187"/>
    </location>
</feature>
<evidence type="ECO:0000313" key="3">
    <source>
        <dbReference type="EMBL" id="KAG4419010.1"/>
    </source>
</evidence>
<dbReference type="EMBL" id="JAFJYH010000115">
    <property type="protein sequence ID" value="KAG4419010.1"/>
    <property type="molecule type" value="Genomic_DNA"/>
</dbReference>
<evidence type="ECO:0000256" key="1">
    <source>
        <dbReference type="SAM" id="MobiDB-lite"/>
    </source>
</evidence>
<dbReference type="OrthoDB" id="539213at2759"/>
<dbReference type="InterPro" id="IPR025676">
    <property type="entry name" value="Clr5_dom"/>
</dbReference>
<dbReference type="AlphaFoldDB" id="A0A8H7TCD6"/>
<evidence type="ECO:0000259" key="2">
    <source>
        <dbReference type="Pfam" id="PF14420"/>
    </source>
</evidence>
<dbReference type="Proteomes" id="UP000664132">
    <property type="component" value="Unassembled WGS sequence"/>
</dbReference>
<feature type="region of interest" description="Disordered" evidence="1">
    <location>
        <begin position="169"/>
        <end position="208"/>
    </location>
</feature>
<dbReference type="PANTHER" id="PTHR38788:SF3">
    <property type="entry name" value="CLR5 DOMAIN-CONTAINING PROTEIN"/>
    <property type="match status" value="1"/>
</dbReference>
<organism evidence="3 4">
    <name type="scientific">Cadophora malorum</name>
    <dbReference type="NCBI Taxonomy" id="108018"/>
    <lineage>
        <taxon>Eukaryota</taxon>
        <taxon>Fungi</taxon>
        <taxon>Dikarya</taxon>
        <taxon>Ascomycota</taxon>
        <taxon>Pezizomycotina</taxon>
        <taxon>Leotiomycetes</taxon>
        <taxon>Helotiales</taxon>
        <taxon>Ploettnerulaceae</taxon>
        <taxon>Cadophora</taxon>
    </lineage>
</organism>
<keyword evidence="4" id="KW-1185">Reference proteome</keyword>
<dbReference type="Pfam" id="PF14420">
    <property type="entry name" value="Clr5"/>
    <property type="match status" value="1"/>
</dbReference>
<evidence type="ECO:0000313" key="4">
    <source>
        <dbReference type="Proteomes" id="UP000664132"/>
    </source>
</evidence>
<reference evidence="3" key="1">
    <citation type="submission" date="2021-02" db="EMBL/GenBank/DDBJ databases">
        <title>Genome sequence Cadophora malorum strain M34.</title>
        <authorList>
            <person name="Stefanovic E."/>
            <person name="Vu D."/>
            <person name="Scully C."/>
            <person name="Dijksterhuis J."/>
            <person name="Roader J."/>
            <person name="Houbraken J."/>
        </authorList>
    </citation>
    <scope>NUCLEOTIDE SEQUENCE</scope>
    <source>
        <strain evidence="3">M34</strain>
    </source>
</reference>
<comment type="caution">
    <text evidence="3">The sequence shown here is derived from an EMBL/GenBank/DDBJ whole genome shotgun (WGS) entry which is preliminary data.</text>
</comment>